<evidence type="ECO:0000313" key="1">
    <source>
        <dbReference type="EMBL" id="PTG14605.1"/>
    </source>
</evidence>
<dbReference type="Proteomes" id="UP000242144">
    <property type="component" value="Unassembled WGS sequence"/>
</dbReference>
<gene>
    <name evidence="2" type="ORF">BU638_10510</name>
    <name evidence="1" type="ORF">BU653_05840</name>
    <name evidence="3" type="ORF">BU676_09520</name>
</gene>
<dbReference type="EMBL" id="PZAO01000025">
    <property type="protein sequence ID" value="PTG68806.1"/>
    <property type="molecule type" value="Genomic_DNA"/>
</dbReference>
<organism evidence="1 6">
    <name type="scientific">Staphylococcus chromogenes</name>
    <name type="common">Staphylococcus hyicus subsp. chromogenes</name>
    <dbReference type="NCBI Taxonomy" id="46126"/>
    <lineage>
        <taxon>Bacteria</taxon>
        <taxon>Bacillati</taxon>
        <taxon>Bacillota</taxon>
        <taxon>Bacilli</taxon>
        <taxon>Bacillales</taxon>
        <taxon>Staphylococcaceae</taxon>
        <taxon>Staphylococcus</taxon>
    </lineage>
</organism>
<dbReference type="GeneID" id="93654650"/>
<dbReference type="RefSeq" id="WP_037577096.1">
    <property type="nucleotide sequence ID" value="NZ_BMDK01000002.1"/>
</dbReference>
<evidence type="ECO:0000313" key="3">
    <source>
        <dbReference type="EMBL" id="PTG68806.1"/>
    </source>
</evidence>
<sequence>MRRKQLEPFKNRKVIVLGTLVTVKRKSKLNPNVCLLLKNVTVSGIQVDHLWLYEHRNYYDDYLAMVGEEVRFKAKVVPYLKKRNGVFVENYGVERCSRIILREMYEKQFGEPKEKIYDFEDIDLLFKEVME</sequence>
<dbReference type="EMBL" id="PZBZ01000025">
    <property type="protein sequence ID" value="PTG14605.1"/>
    <property type="molecule type" value="Genomic_DNA"/>
</dbReference>
<dbReference type="Proteomes" id="UP000242704">
    <property type="component" value="Unassembled WGS sequence"/>
</dbReference>
<evidence type="ECO:0000313" key="2">
    <source>
        <dbReference type="EMBL" id="PTG25681.1"/>
    </source>
</evidence>
<name>A0AAE5T0F0_STACR</name>
<keyword evidence="4" id="KW-1185">Reference proteome</keyword>
<dbReference type="AlphaFoldDB" id="A0AAE5T0F0"/>
<protein>
    <submittedName>
        <fullName evidence="1">Uncharacterized protein</fullName>
    </submittedName>
</protein>
<dbReference type="Proteomes" id="UP000242008">
    <property type="component" value="Unassembled WGS sequence"/>
</dbReference>
<evidence type="ECO:0000313" key="6">
    <source>
        <dbReference type="Proteomes" id="UP000242704"/>
    </source>
</evidence>
<proteinExistence type="predicted"/>
<comment type="caution">
    <text evidence="1">The sequence shown here is derived from an EMBL/GenBank/DDBJ whole genome shotgun (WGS) entry which is preliminary data.</text>
</comment>
<dbReference type="EMBL" id="PZCM01000018">
    <property type="protein sequence ID" value="PTG25681.1"/>
    <property type="molecule type" value="Genomic_DNA"/>
</dbReference>
<evidence type="ECO:0000313" key="4">
    <source>
        <dbReference type="Proteomes" id="UP000242008"/>
    </source>
</evidence>
<accession>A0AAE5T0F0</accession>
<evidence type="ECO:0000313" key="5">
    <source>
        <dbReference type="Proteomes" id="UP000242144"/>
    </source>
</evidence>
<reference evidence="1" key="2">
    <citation type="submission" date="2018-03" db="EMBL/GenBank/DDBJ databases">
        <authorList>
            <person name="Naushad S."/>
        </authorList>
    </citation>
    <scope>NUCLEOTIDE SEQUENCE</scope>
    <source>
        <strain evidence="2">SNUC 105</strain>
        <strain evidence="3">SNUC 1363</strain>
        <strain evidence="1">SNUC 505</strain>
    </source>
</reference>
<reference evidence="4 5" key="1">
    <citation type="journal article" date="2016" name="Front. Microbiol.">
        <title>Comprehensive Phylogenetic Analysis of Bovine Non-aureus Staphylococci Species Based on Whole-Genome Sequencing.</title>
        <authorList>
            <person name="Naushad S."/>
            <person name="Barkema H.W."/>
            <person name="Luby C."/>
            <person name="Condas L.A."/>
            <person name="Nobrega D.B."/>
            <person name="Carson D.A."/>
            <person name="De Buck J."/>
        </authorList>
    </citation>
    <scope>NUCLEOTIDE SEQUENCE [LARGE SCALE GENOMIC DNA]</scope>
    <source>
        <strain evidence="2 5">SNUC 105</strain>
        <strain evidence="3 4">SNUC 1363</strain>
        <strain evidence="1 6">SNUC 505</strain>
    </source>
</reference>